<dbReference type="Proteomes" id="UP000320475">
    <property type="component" value="Unassembled WGS sequence"/>
</dbReference>
<accession>A0A507D0H5</accession>
<dbReference type="AlphaFoldDB" id="A0A507D0H5"/>
<organism evidence="1 2">
    <name type="scientific">Synchytrium endobioticum</name>
    <dbReference type="NCBI Taxonomy" id="286115"/>
    <lineage>
        <taxon>Eukaryota</taxon>
        <taxon>Fungi</taxon>
        <taxon>Fungi incertae sedis</taxon>
        <taxon>Chytridiomycota</taxon>
        <taxon>Chytridiomycota incertae sedis</taxon>
        <taxon>Chytridiomycetes</taxon>
        <taxon>Synchytriales</taxon>
        <taxon>Synchytriaceae</taxon>
        <taxon>Synchytrium</taxon>
    </lineage>
</organism>
<evidence type="ECO:0000313" key="1">
    <source>
        <dbReference type="EMBL" id="TPX44906.1"/>
    </source>
</evidence>
<evidence type="ECO:0000313" key="2">
    <source>
        <dbReference type="Proteomes" id="UP000320475"/>
    </source>
</evidence>
<comment type="caution">
    <text evidence="1">The sequence shown here is derived from an EMBL/GenBank/DDBJ whole genome shotgun (WGS) entry which is preliminary data.</text>
</comment>
<dbReference type="VEuPathDB" id="FungiDB:SeMB42_g02693"/>
<proteinExistence type="predicted"/>
<protein>
    <submittedName>
        <fullName evidence="1">Uncharacterized protein</fullName>
    </submittedName>
</protein>
<dbReference type="EMBL" id="QEAM01000162">
    <property type="protein sequence ID" value="TPX44906.1"/>
    <property type="molecule type" value="Genomic_DNA"/>
</dbReference>
<gene>
    <name evidence="1" type="ORF">SeLEV6574_g04193</name>
</gene>
<name>A0A507D0H5_9FUNG</name>
<sequence>MQNEALKQVSKFLFSIKLVVKWLRTRYINGHGSIEFLSGNAWKALGDALNALSAIASTSHDYSAALVHDVVLVEDVDLATFTPITPTQPVVKLQG</sequence>
<reference evidence="1 2" key="1">
    <citation type="journal article" date="2019" name="Sci. Rep.">
        <title>Comparative genomics of chytrid fungi reveal insights into the obligate biotrophic and pathogenic lifestyle of Synchytrium endobioticum.</title>
        <authorList>
            <person name="van de Vossenberg B.T.L.H."/>
            <person name="Warris S."/>
            <person name="Nguyen H.D.T."/>
            <person name="van Gent-Pelzer M.P.E."/>
            <person name="Joly D.L."/>
            <person name="van de Geest H.C."/>
            <person name="Bonants P.J.M."/>
            <person name="Smith D.S."/>
            <person name="Levesque C.A."/>
            <person name="van der Lee T.A.J."/>
        </authorList>
    </citation>
    <scope>NUCLEOTIDE SEQUENCE [LARGE SCALE GENOMIC DNA]</scope>
    <source>
        <strain evidence="1 2">LEV6574</strain>
    </source>
</reference>